<evidence type="ECO:0000313" key="7">
    <source>
        <dbReference type="Proteomes" id="UP000032221"/>
    </source>
</evidence>
<evidence type="ECO:0000256" key="5">
    <source>
        <dbReference type="SAM" id="Phobius"/>
    </source>
</evidence>
<evidence type="ECO:0000256" key="4">
    <source>
        <dbReference type="ARBA" id="ARBA00023136"/>
    </source>
</evidence>
<dbReference type="GO" id="GO:0012505">
    <property type="term" value="C:endomembrane system"/>
    <property type="evidence" value="ECO:0007669"/>
    <property type="project" value="UniProtKB-SubCell"/>
</dbReference>
<dbReference type="Pfam" id="PF04191">
    <property type="entry name" value="PEMT"/>
    <property type="match status" value="1"/>
</dbReference>
<evidence type="ECO:0000256" key="1">
    <source>
        <dbReference type="ARBA" id="ARBA00004127"/>
    </source>
</evidence>
<organism evidence="6 7">
    <name type="scientific">Mycolicibacterium llatzerense</name>
    <dbReference type="NCBI Taxonomy" id="280871"/>
    <lineage>
        <taxon>Bacteria</taxon>
        <taxon>Bacillati</taxon>
        <taxon>Actinomycetota</taxon>
        <taxon>Actinomycetes</taxon>
        <taxon>Mycobacteriales</taxon>
        <taxon>Mycobacteriaceae</taxon>
        <taxon>Mycolicibacterium</taxon>
    </lineage>
</organism>
<keyword evidence="7" id="KW-1185">Reference proteome</keyword>
<dbReference type="InterPro" id="IPR007318">
    <property type="entry name" value="Phopholipid_MeTrfase"/>
</dbReference>
<feature type="transmembrane region" description="Helical" evidence="5">
    <location>
        <begin position="108"/>
        <end position="129"/>
    </location>
</feature>
<proteinExistence type="predicted"/>
<comment type="subcellular location">
    <subcellularLocation>
        <location evidence="1">Endomembrane system</location>
        <topology evidence="1">Multi-pass membrane protein</topology>
    </subcellularLocation>
</comment>
<dbReference type="Gene3D" id="1.20.120.1630">
    <property type="match status" value="1"/>
</dbReference>
<accession>A0A0D1LHX8</accession>
<dbReference type="PANTHER" id="PTHR43847:SF1">
    <property type="entry name" value="BLL3993 PROTEIN"/>
    <property type="match status" value="1"/>
</dbReference>
<dbReference type="OrthoDB" id="7203053at2"/>
<comment type="caution">
    <text evidence="6">The sequence shown here is derived from an EMBL/GenBank/DDBJ whole genome shotgun (WGS) entry which is preliminary data.</text>
</comment>
<name>A0A0D1LHX8_9MYCO</name>
<dbReference type="RefSeq" id="WP_043984794.1">
    <property type="nucleotide sequence ID" value="NZ_JXST01000005.1"/>
</dbReference>
<feature type="transmembrane region" description="Helical" evidence="5">
    <location>
        <begin position="78"/>
        <end position="96"/>
    </location>
</feature>
<dbReference type="STRING" id="280871.TL10_05320"/>
<reference evidence="6 7" key="1">
    <citation type="submission" date="2015-01" db="EMBL/GenBank/DDBJ databases">
        <title>Genome sequence of Mycobacterium llatzerense and Mycobacterium immunogenum recovered from brain abscess.</title>
        <authorList>
            <person name="Greninger A.L."/>
            <person name="Langelier C."/>
            <person name="Cunningham G."/>
            <person name="Chiu C.Y."/>
            <person name="Miller S."/>
        </authorList>
    </citation>
    <scope>NUCLEOTIDE SEQUENCE [LARGE SCALE GENOMIC DNA]</scope>
    <source>
        <strain evidence="6 7">CLUC14</strain>
    </source>
</reference>
<evidence type="ECO:0000313" key="6">
    <source>
        <dbReference type="EMBL" id="KIU18067.1"/>
    </source>
</evidence>
<keyword evidence="3 5" id="KW-1133">Transmembrane helix</keyword>
<protein>
    <submittedName>
        <fullName evidence="6">Membrane protein</fullName>
    </submittedName>
</protein>
<dbReference type="InterPro" id="IPR052527">
    <property type="entry name" value="Metal_cation-efflux_comp"/>
</dbReference>
<evidence type="ECO:0000256" key="2">
    <source>
        <dbReference type="ARBA" id="ARBA00022692"/>
    </source>
</evidence>
<feature type="transmembrane region" description="Helical" evidence="5">
    <location>
        <begin position="35"/>
        <end position="54"/>
    </location>
</feature>
<gene>
    <name evidence="6" type="ORF">TL10_05320</name>
</gene>
<dbReference type="AlphaFoldDB" id="A0A0D1LHX8"/>
<keyword evidence="2 5" id="KW-0812">Transmembrane</keyword>
<dbReference type="EMBL" id="JXST01000005">
    <property type="protein sequence ID" value="KIU18067.1"/>
    <property type="molecule type" value="Genomic_DNA"/>
</dbReference>
<dbReference type="Proteomes" id="UP000032221">
    <property type="component" value="Unassembled WGS sequence"/>
</dbReference>
<dbReference type="PANTHER" id="PTHR43847">
    <property type="entry name" value="BLL3993 PROTEIN"/>
    <property type="match status" value="1"/>
</dbReference>
<keyword evidence="4 5" id="KW-0472">Membrane</keyword>
<dbReference type="PATRIC" id="fig|280871.6.peg.1094"/>
<sequence>MKLALQALASAALGVVFFALLLCVPAGTIHYWQAWVFIAVFMIATLGPSMYLAIKHPDALARRMHGGPAAETRPVQKLIMWAVLASVVATGVVSALDWRFGWSHVPTAVVVLGNVVVGASLVAAQWVVIQNNFAGASITVETGQPVISTGLYGIVRHPMYICALIMMLATPLALGSYWGLVPVLAAAPALMARIFDEEKMLRAELPGYVAYTEKVRYRLLPYVW</sequence>
<evidence type="ECO:0000256" key="3">
    <source>
        <dbReference type="ARBA" id="ARBA00022989"/>
    </source>
</evidence>